<organism evidence="1 2">
    <name type="scientific">Lupinus luteus</name>
    <name type="common">European yellow lupine</name>
    <dbReference type="NCBI Taxonomy" id="3873"/>
    <lineage>
        <taxon>Eukaryota</taxon>
        <taxon>Viridiplantae</taxon>
        <taxon>Streptophyta</taxon>
        <taxon>Embryophyta</taxon>
        <taxon>Tracheophyta</taxon>
        <taxon>Spermatophyta</taxon>
        <taxon>Magnoliopsida</taxon>
        <taxon>eudicotyledons</taxon>
        <taxon>Gunneridae</taxon>
        <taxon>Pentapetalae</taxon>
        <taxon>rosids</taxon>
        <taxon>fabids</taxon>
        <taxon>Fabales</taxon>
        <taxon>Fabaceae</taxon>
        <taxon>Papilionoideae</taxon>
        <taxon>50 kb inversion clade</taxon>
        <taxon>genistoids sensu lato</taxon>
        <taxon>core genistoids</taxon>
        <taxon>Genisteae</taxon>
        <taxon>Lupinus</taxon>
    </lineage>
</organism>
<accession>A0AAV1XA47</accession>
<dbReference type="AlphaFoldDB" id="A0AAV1XA47"/>
<comment type="caution">
    <text evidence="1">The sequence shown here is derived from an EMBL/GenBank/DDBJ whole genome shotgun (WGS) entry which is preliminary data.</text>
</comment>
<evidence type="ECO:0000313" key="2">
    <source>
        <dbReference type="Proteomes" id="UP001497480"/>
    </source>
</evidence>
<sequence length="75" mass="8175">MYKECLEALQDGLLLVEKDFKAIKEALEEAFVKADTRLLKCDFVVLVKKAILATGGVETGGDAAEFILLGENTVQ</sequence>
<evidence type="ECO:0000313" key="1">
    <source>
        <dbReference type="EMBL" id="CAL0318610.1"/>
    </source>
</evidence>
<name>A0AAV1XA47_LUPLU</name>
<protein>
    <submittedName>
        <fullName evidence="1">Uncharacterized protein</fullName>
    </submittedName>
</protein>
<gene>
    <name evidence="1" type="ORF">LLUT_LOCUS19670</name>
</gene>
<dbReference type="Proteomes" id="UP001497480">
    <property type="component" value="Unassembled WGS sequence"/>
</dbReference>
<dbReference type="EMBL" id="CAXHTB010000013">
    <property type="protein sequence ID" value="CAL0318610.1"/>
    <property type="molecule type" value="Genomic_DNA"/>
</dbReference>
<reference evidence="1 2" key="1">
    <citation type="submission" date="2024-03" db="EMBL/GenBank/DDBJ databases">
        <authorList>
            <person name="Martinez-Hernandez J."/>
        </authorList>
    </citation>
    <scope>NUCLEOTIDE SEQUENCE [LARGE SCALE GENOMIC DNA]</scope>
</reference>
<keyword evidence="2" id="KW-1185">Reference proteome</keyword>
<proteinExistence type="predicted"/>